<reference evidence="1 2" key="1">
    <citation type="submission" date="2021-03" db="EMBL/GenBank/DDBJ databases">
        <title>Genomic Encyclopedia of Type Strains, Phase III (KMG-III): the genomes of soil and plant-associated and newly described type strains.</title>
        <authorList>
            <person name="Whitman W."/>
        </authorList>
    </citation>
    <scope>NUCLEOTIDE SEQUENCE [LARGE SCALE GENOMIC DNA]</scope>
    <source>
        <strain evidence="1 2">IMMIB AFH-6</strain>
    </source>
</reference>
<organism evidence="1 2">
    <name type="scientific">Azospirillum rugosum</name>
    <dbReference type="NCBI Taxonomy" id="416170"/>
    <lineage>
        <taxon>Bacteria</taxon>
        <taxon>Pseudomonadati</taxon>
        <taxon>Pseudomonadota</taxon>
        <taxon>Alphaproteobacteria</taxon>
        <taxon>Rhodospirillales</taxon>
        <taxon>Azospirillaceae</taxon>
        <taxon>Azospirillum</taxon>
    </lineage>
</organism>
<name>A0ABS4SEC2_9PROT</name>
<evidence type="ECO:0000313" key="2">
    <source>
        <dbReference type="Proteomes" id="UP000781958"/>
    </source>
</evidence>
<dbReference type="Proteomes" id="UP000781958">
    <property type="component" value="Unassembled WGS sequence"/>
</dbReference>
<keyword evidence="2" id="KW-1185">Reference proteome</keyword>
<accession>A0ABS4SEC2</accession>
<proteinExistence type="predicted"/>
<evidence type="ECO:0000313" key="1">
    <source>
        <dbReference type="EMBL" id="MBP2290847.1"/>
    </source>
</evidence>
<dbReference type="RefSeq" id="WP_209763433.1">
    <property type="nucleotide sequence ID" value="NZ_JAGINP010000001.1"/>
</dbReference>
<comment type="caution">
    <text evidence="1">The sequence shown here is derived from an EMBL/GenBank/DDBJ whole genome shotgun (WGS) entry which is preliminary data.</text>
</comment>
<dbReference type="EMBL" id="JAGINP010000001">
    <property type="protein sequence ID" value="MBP2290847.1"/>
    <property type="molecule type" value="Genomic_DNA"/>
</dbReference>
<protein>
    <recommendedName>
        <fullName evidence="3">TubC N-terminal docking domain-containing protein</fullName>
    </recommendedName>
</protein>
<gene>
    <name evidence="1" type="ORF">J2851_000584</name>
</gene>
<evidence type="ECO:0008006" key="3">
    <source>
        <dbReference type="Google" id="ProtNLM"/>
    </source>
</evidence>
<sequence>MEKSESRYVARLRDDGAEWCVIDRRTGAYAVPASLRLDRLPEDTARLMSERLNELAAMGKSHG</sequence>